<comment type="similarity">
    <text evidence="2">Belongs to the adaptor complexes large subunit family.</text>
</comment>
<evidence type="ECO:0000313" key="8">
    <source>
        <dbReference type="EMBL" id="KAJ1913511.1"/>
    </source>
</evidence>
<comment type="subcellular location">
    <subcellularLocation>
        <location evidence="1">Endomembrane system</location>
    </subcellularLocation>
</comment>
<reference evidence="8" key="1">
    <citation type="submission" date="2022-07" db="EMBL/GenBank/DDBJ databases">
        <title>Phylogenomic reconstructions and comparative analyses of Kickxellomycotina fungi.</title>
        <authorList>
            <person name="Reynolds N.K."/>
            <person name="Stajich J.E."/>
            <person name="Barry K."/>
            <person name="Grigoriev I.V."/>
            <person name="Crous P."/>
            <person name="Smith M.E."/>
        </authorList>
    </citation>
    <scope>NUCLEOTIDE SEQUENCE</scope>
    <source>
        <strain evidence="8">NBRC 100468</strain>
    </source>
</reference>
<dbReference type="InterPro" id="IPR015151">
    <property type="entry name" value="B-adaptin_app_sub_C"/>
</dbReference>
<gene>
    <name evidence="8" type="ORF">H4219_005190</name>
</gene>
<evidence type="ECO:0000256" key="2">
    <source>
        <dbReference type="ARBA" id="ARBA00006613"/>
    </source>
</evidence>
<name>A0A9W7ZUQ2_9FUNG</name>
<keyword evidence="5" id="KW-0472">Membrane</keyword>
<dbReference type="InterPro" id="IPR013041">
    <property type="entry name" value="Clathrin_app_Ig-like_sf"/>
</dbReference>
<feature type="region of interest" description="Disordered" evidence="6">
    <location>
        <begin position="654"/>
        <end position="686"/>
    </location>
</feature>
<dbReference type="PIRSF" id="PIRSF002291">
    <property type="entry name" value="AP_complex_beta"/>
    <property type="match status" value="1"/>
</dbReference>
<dbReference type="InterPro" id="IPR026739">
    <property type="entry name" value="AP_beta"/>
</dbReference>
<protein>
    <recommendedName>
        <fullName evidence="7">Beta-adaptin appendage C-terminal subdomain domain-containing protein</fullName>
    </recommendedName>
</protein>
<dbReference type="InterPro" id="IPR009028">
    <property type="entry name" value="Coatomer/calthrin_app_sub_C"/>
</dbReference>
<dbReference type="SMART" id="SM01020">
    <property type="entry name" value="B2-adapt-app_C"/>
    <property type="match status" value="1"/>
</dbReference>
<dbReference type="SUPFAM" id="SSF55711">
    <property type="entry name" value="Subdomain of clathrin and coatomer appendage domain"/>
    <property type="match status" value="1"/>
</dbReference>
<dbReference type="InterPro" id="IPR002553">
    <property type="entry name" value="Clathrin/coatomer_adapt-like_N"/>
</dbReference>
<dbReference type="GO" id="GO:0006886">
    <property type="term" value="P:intracellular protein transport"/>
    <property type="evidence" value="ECO:0007669"/>
    <property type="project" value="InterPro"/>
</dbReference>
<dbReference type="EMBL" id="JANBPU010000258">
    <property type="protein sequence ID" value="KAJ1913511.1"/>
    <property type="molecule type" value="Genomic_DNA"/>
</dbReference>
<dbReference type="GO" id="GO:0030276">
    <property type="term" value="F:clathrin binding"/>
    <property type="evidence" value="ECO:0007669"/>
    <property type="project" value="InterPro"/>
</dbReference>
<evidence type="ECO:0000313" key="9">
    <source>
        <dbReference type="Proteomes" id="UP001150538"/>
    </source>
</evidence>
<dbReference type="FunFam" id="2.60.40.1150:FF:000002">
    <property type="entry name" value="Beta-adaptin-like protein C"/>
    <property type="match status" value="1"/>
</dbReference>
<feature type="region of interest" description="Disordered" evidence="6">
    <location>
        <begin position="596"/>
        <end position="619"/>
    </location>
</feature>
<dbReference type="Proteomes" id="UP001150538">
    <property type="component" value="Unassembled WGS sequence"/>
</dbReference>
<keyword evidence="3" id="KW-0813">Transport</keyword>
<proteinExistence type="inferred from homology"/>
<comment type="caution">
    <text evidence="8">The sequence shown here is derived from an EMBL/GenBank/DDBJ whole genome shotgun (WGS) entry which is preliminary data.</text>
</comment>
<dbReference type="SUPFAM" id="SSF49348">
    <property type="entry name" value="Clathrin adaptor appendage domain"/>
    <property type="match status" value="1"/>
</dbReference>
<dbReference type="OrthoDB" id="10254310at2759"/>
<feature type="domain" description="Beta-adaptin appendage C-terminal subdomain" evidence="7">
    <location>
        <begin position="958"/>
        <end position="1069"/>
    </location>
</feature>
<evidence type="ECO:0000256" key="3">
    <source>
        <dbReference type="ARBA" id="ARBA00022448"/>
    </source>
</evidence>
<dbReference type="Pfam" id="PF09066">
    <property type="entry name" value="B2-adapt-app_C"/>
    <property type="match status" value="1"/>
</dbReference>
<accession>A0A9W7ZUQ2</accession>
<keyword evidence="4" id="KW-0653">Protein transport</keyword>
<dbReference type="PANTHER" id="PTHR11134">
    <property type="entry name" value="ADAPTOR COMPLEX SUBUNIT BETA FAMILY MEMBER"/>
    <property type="match status" value="1"/>
</dbReference>
<sequence length="1074" mass="118985">KANELKEELSSEKKDPKNAKKIAAMKKVVANMTMGSDMSSLYQEVLACMRIPNLEIKKMVYLYLINYSRSKPDIAKLAIPYLDDDANDGNPLVRAMAIRTMSYMHVDQVLESLVVPLRHALRDKDPYVRKTAAMAVLKLCLLDRSLVEEENFLDMLKGLLADPNPSVVANSVAALVEISERSPNIKLKLNMKIANKLISALNECNEWGQVYILESLLFVIPQEESDAEIIIERIISRLQHNNSSVVLTAVKVVVYMMNYISNIEQLKTICKKMSPPLVTLLNSGPEVQYVTLRNIQLILQRWPTVLESQLRDFFCKYNDSIYVKLAKLEIIFRLTNESNARIVLSELSEYASEVDVDFARKAVRSIGRIAIKINSVADQCIKTLLGLIDTKINYVLQEGIVVIKDILRKYPNRYESIIGTLCENLDSLDEPEARAAMIWFIGQYADRIDSPEEVLNTFLDRFMDEPTEVQLALLTATMKLFITRPIAGQDLVPKVLKWATEDVDNPDLRDRGFIYWRLLSTDPEAAKAIVLSEKPQISTETENMDPYLLEELLLHVSTLSAVYQKPPAMFINGAKRRALPQSSALYRLKVEAEAFSEAPAEQETKKEKRQIGDLGEFDDSPLSLPVFGSRSDRQNMQNLNPYIDSIDPAALRFSSGGGDHADGSVGKIGSARETVGSGGIMRSSSNTTDIYDMASRNSANNNSAYFRDLLDLGASDINKISTDFEGGGLGTSSATAQAFSSAFGPLGSSTTATTSPPTPLGNAFTNSFTPHETSFRSDAYATPIISPTSTSGLQTPTTASRAKTSDDMPSSSSVVQISNSMQSMSFSDTTNFGSHTLYVPAKKVLLDSQQASGLEIVGTFARRNGQMQMELTLINRGSVPVNGFAIQFNSNYFGIVPAAPLSLPVAQLYPNSSAETAIPLVAGGPTQAMSPVNNLQIAVNSSLGIFYFQTQYSFHILFTEEGKLEQNTFLKLWREIPTISKQISANQHLYFAGTEDIRNKLNMNNVFTVAQRQINNSINFYTCAKIVSGMVFLSEIKFDSSFREVTITTKSMNPELIDVFQDALLDILTASTTY</sequence>
<organism evidence="8 9">
    <name type="scientific">Mycoemilia scoparia</name>
    <dbReference type="NCBI Taxonomy" id="417184"/>
    <lineage>
        <taxon>Eukaryota</taxon>
        <taxon>Fungi</taxon>
        <taxon>Fungi incertae sedis</taxon>
        <taxon>Zoopagomycota</taxon>
        <taxon>Kickxellomycotina</taxon>
        <taxon>Kickxellomycetes</taxon>
        <taxon>Kickxellales</taxon>
        <taxon>Kickxellaceae</taxon>
        <taxon>Mycoemilia</taxon>
    </lineage>
</organism>
<dbReference type="SUPFAM" id="SSF48371">
    <property type="entry name" value="ARM repeat"/>
    <property type="match status" value="1"/>
</dbReference>
<dbReference type="InterPro" id="IPR016024">
    <property type="entry name" value="ARM-type_fold"/>
</dbReference>
<evidence type="ECO:0000256" key="6">
    <source>
        <dbReference type="SAM" id="MobiDB-lite"/>
    </source>
</evidence>
<dbReference type="Pfam" id="PF02883">
    <property type="entry name" value="Alpha_adaptinC2"/>
    <property type="match status" value="1"/>
</dbReference>
<feature type="compositionally biased region" description="Polar residues" evidence="6">
    <location>
        <begin position="785"/>
        <end position="802"/>
    </location>
</feature>
<feature type="region of interest" description="Disordered" evidence="6">
    <location>
        <begin position="785"/>
        <end position="813"/>
    </location>
</feature>
<evidence type="ECO:0000256" key="4">
    <source>
        <dbReference type="ARBA" id="ARBA00022927"/>
    </source>
</evidence>
<dbReference type="Gene3D" id="2.60.40.1150">
    <property type="match status" value="1"/>
</dbReference>
<feature type="compositionally biased region" description="Basic and acidic residues" evidence="6">
    <location>
        <begin position="602"/>
        <end position="611"/>
    </location>
</feature>
<evidence type="ECO:0000256" key="5">
    <source>
        <dbReference type="ARBA" id="ARBA00023136"/>
    </source>
</evidence>
<dbReference type="Gene3D" id="3.30.310.10">
    <property type="entry name" value="TATA-Binding Protein"/>
    <property type="match status" value="1"/>
</dbReference>
<dbReference type="GO" id="GO:0030131">
    <property type="term" value="C:clathrin adaptor complex"/>
    <property type="evidence" value="ECO:0007669"/>
    <property type="project" value="InterPro"/>
</dbReference>
<dbReference type="InterPro" id="IPR016342">
    <property type="entry name" value="AP_complex_bsu_1_2_4"/>
</dbReference>
<dbReference type="InterPro" id="IPR011989">
    <property type="entry name" value="ARM-like"/>
</dbReference>
<dbReference type="Pfam" id="PF01602">
    <property type="entry name" value="Adaptin_N"/>
    <property type="match status" value="1"/>
</dbReference>
<dbReference type="InterPro" id="IPR013037">
    <property type="entry name" value="Clathrin_b-adaptin_app_Ig-like"/>
</dbReference>
<dbReference type="InterPro" id="IPR012295">
    <property type="entry name" value="TBP_dom_sf"/>
</dbReference>
<keyword evidence="9" id="KW-1185">Reference proteome</keyword>
<feature type="non-terminal residue" evidence="8">
    <location>
        <position position="1074"/>
    </location>
</feature>
<dbReference type="GO" id="GO:0016192">
    <property type="term" value="P:vesicle-mediated transport"/>
    <property type="evidence" value="ECO:0007669"/>
    <property type="project" value="InterPro"/>
</dbReference>
<evidence type="ECO:0000259" key="7">
    <source>
        <dbReference type="SMART" id="SM01020"/>
    </source>
</evidence>
<dbReference type="GO" id="GO:0012505">
    <property type="term" value="C:endomembrane system"/>
    <property type="evidence" value="ECO:0007669"/>
    <property type="project" value="UniProtKB-SubCell"/>
</dbReference>
<evidence type="ECO:0000256" key="1">
    <source>
        <dbReference type="ARBA" id="ARBA00004308"/>
    </source>
</evidence>
<dbReference type="Gene3D" id="1.25.10.10">
    <property type="entry name" value="Leucine-rich Repeat Variant"/>
    <property type="match status" value="1"/>
</dbReference>
<dbReference type="AlphaFoldDB" id="A0A9W7ZUQ2"/>
<dbReference type="InterPro" id="IPR008152">
    <property type="entry name" value="Clathrin_a/b/g-adaptin_app_Ig"/>
</dbReference>